<keyword evidence="1" id="KW-0732">Signal</keyword>
<accession>A0A517Y091</accession>
<dbReference type="OrthoDB" id="228608at2"/>
<evidence type="ECO:0000313" key="3">
    <source>
        <dbReference type="Proteomes" id="UP000319576"/>
    </source>
</evidence>
<evidence type="ECO:0000256" key="1">
    <source>
        <dbReference type="ARBA" id="ARBA00022729"/>
    </source>
</evidence>
<dbReference type="InterPro" id="IPR013517">
    <property type="entry name" value="FG-GAP"/>
</dbReference>
<dbReference type="AlphaFoldDB" id="A0A517Y091"/>
<dbReference type="PANTHER" id="PTHR44103">
    <property type="entry name" value="PROPROTEIN CONVERTASE P"/>
    <property type="match status" value="1"/>
</dbReference>
<dbReference type="SUPFAM" id="SSF69318">
    <property type="entry name" value="Integrin alpha N-terminal domain"/>
    <property type="match status" value="1"/>
</dbReference>
<sequence>MRHLLPALAVALGAAVGVGGPLALGQDKTPAAAGAKISWKKTVLDTKFRSEGVAVADVNKDGKVDVLNGEYWYEAPNWTPHELQPFKDHGDGLRNYSRVFACWAEDVNKDTFPDLIVIDFPGAPCYWMENPKGKAGHWAKHTIWHSACNETPLYTDLLGTGKRVLVMGSQPPGKGNEGQMAYFTPDEKDPAAKWVMHPISPPSTPAEVKDGKAVPGTGKEIPGTQRFSHGLGVGDVNGDKRKDVICTAGWWEQPEKADGKTPWVFHPAALGNAAADMYVWDMDGDGKADVLSSSAHQFGIWWHKQRPAASPGAHPAFQTMVLFPRLVSETHAAHFVDIDGDGLPDFVTGKRWWSHGMAEPGSDGPAAIYWLKNARGPDGMTTFTPMTIDEDSGIGTQFEVADINGDGLLDIISSNKKGVRVIVQVRR</sequence>
<dbReference type="KEGG" id="uli:ETAA1_51730"/>
<keyword evidence="3" id="KW-1185">Reference proteome</keyword>
<evidence type="ECO:0000313" key="2">
    <source>
        <dbReference type="EMBL" id="QDU23181.1"/>
    </source>
</evidence>
<dbReference type="Pfam" id="PF13517">
    <property type="entry name" value="FG-GAP_3"/>
    <property type="match status" value="1"/>
</dbReference>
<dbReference type="RefSeq" id="WP_145243277.1">
    <property type="nucleotide sequence ID" value="NZ_CP036273.1"/>
</dbReference>
<organism evidence="2 3">
    <name type="scientific">Urbifossiella limnaea</name>
    <dbReference type="NCBI Taxonomy" id="2528023"/>
    <lineage>
        <taxon>Bacteria</taxon>
        <taxon>Pseudomonadati</taxon>
        <taxon>Planctomycetota</taxon>
        <taxon>Planctomycetia</taxon>
        <taxon>Gemmatales</taxon>
        <taxon>Gemmataceae</taxon>
        <taxon>Urbifossiella</taxon>
    </lineage>
</organism>
<reference evidence="2 3" key="1">
    <citation type="submission" date="2019-02" db="EMBL/GenBank/DDBJ databases">
        <title>Deep-cultivation of Planctomycetes and their phenomic and genomic characterization uncovers novel biology.</title>
        <authorList>
            <person name="Wiegand S."/>
            <person name="Jogler M."/>
            <person name="Boedeker C."/>
            <person name="Pinto D."/>
            <person name="Vollmers J."/>
            <person name="Rivas-Marin E."/>
            <person name="Kohn T."/>
            <person name="Peeters S.H."/>
            <person name="Heuer A."/>
            <person name="Rast P."/>
            <person name="Oberbeckmann S."/>
            <person name="Bunk B."/>
            <person name="Jeske O."/>
            <person name="Meyerdierks A."/>
            <person name="Storesund J.E."/>
            <person name="Kallscheuer N."/>
            <person name="Luecker S."/>
            <person name="Lage O.M."/>
            <person name="Pohl T."/>
            <person name="Merkel B.J."/>
            <person name="Hornburger P."/>
            <person name="Mueller R.-W."/>
            <person name="Bruemmer F."/>
            <person name="Labrenz M."/>
            <person name="Spormann A.M."/>
            <person name="Op den Camp H."/>
            <person name="Overmann J."/>
            <person name="Amann R."/>
            <person name="Jetten M.S.M."/>
            <person name="Mascher T."/>
            <person name="Medema M.H."/>
            <person name="Devos D.P."/>
            <person name="Kaster A.-K."/>
            <person name="Ovreas L."/>
            <person name="Rohde M."/>
            <person name="Galperin M.Y."/>
            <person name="Jogler C."/>
        </authorList>
    </citation>
    <scope>NUCLEOTIDE SEQUENCE [LARGE SCALE GENOMIC DNA]</scope>
    <source>
        <strain evidence="2 3">ETA_A1</strain>
    </source>
</reference>
<gene>
    <name evidence="2" type="ORF">ETAA1_51730</name>
</gene>
<protein>
    <submittedName>
        <fullName evidence="2">FG-GAP repeat protein</fullName>
    </submittedName>
</protein>
<proteinExistence type="predicted"/>
<dbReference type="Proteomes" id="UP000319576">
    <property type="component" value="Chromosome"/>
</dbReference>
<dbReference type="Gene3D" id="2.130.10.130">
    <property type="entry name" value="Integrin alpha, N-terminal"/>
    <property type="match status" value="1"/>
</dbReference>
<dbReference type="PANTHER" id="PTHR44103:SF1">
    <property type="entry name" value="PROPROTEIN CONVERTASE P"/>
    <property type="match status" value="1"/>
</dbReference>
<dbReference type="InterPro" id="IPR028994">
    <property type="entry name" value="Integrin_alpha_N"/>
</dbReference>
<name>A0A517Y091_9BACT</name>
<dbReference type="EMBL" id="CP036273">
    <property type="protein sequence ID" value="QDU23181.1"/>
    <property type="molecule type" value="Genomic_DNA"/>
</dbReference>